<reference evidence="2" key="1">
    <citation type="journal article" date="2010" name="Science">
        <title>Plasticity of animal genome architecture unmasked by rapid evolution of a pelagic tunicate.</title>
        <authorList>
            <person name="Denoeud F."/>
            <person name="Henriet S."/>
            <person name="Mungpakdee S."/>
            <person name="Aury J.M."/>
            <person name="Da Silva C."/>
            <person name="Brinkmann H."/>
            <person name="Mikhaleva J."/>
            <person name="Olsen L.C."/>
            <person name="Jubin C."/>
            <person name="Canestro C."/>
            <person name="Bouquet J.M."/>
            <person name="Danks G."/>
            <person name="Poulain J."/>
            <person name="Campsteijn C."/>
            <person name="Adamski M."/>
            <person name="Cross I."/>
            <person name="Yadetie F."/>
            <person name="Muffato M."/>
            <person name="Louis A."/>
            <person name="Butcher S."/>
            <person name="Tsagkogeorga G."/>
            <person name="Konrad A."/>
            <person name="Singh S."/>
            <person name="Jensen M.F."/>
            <person name="Cong E.H."/>
            <person name="Eikeseth-Otteraa H."/>
            <person name="Noel B."/>
            <person name="Anthouard V."/>
            <person name="Porcel B.M."/>
            <person name="Kachouri-Lafond R."/>
            <person name="Nishino A."/>
            <person name="Ugolini M."/>
            <person name="Chourrout P."/>
            <person name="Nishida H."/>
            <person name="Aasland R."/>
            <person name="Huzurbazar S."/>
            <person name="Westhof E."/>
            <person name="Delsuc F."/>
            <person name="Lehrach H."/>
            <person name="Reinhardt R."/>
            <person name="Weissenbach J."/>
            <person name="Roy S.W."/>
            <person name="Artiguenave F."/>
            <person name="Postlethwait J.H."/>
            <person name="Manak J.R."/>
            <person name="Thompson E.M."/>
            <person name="Jaillon O."/>
            <person name="Du Pasquier L."/>
            <person name="Boudinot P."/>
            <person name="Liberles D.A."/>
            <person name="Volff J.N."/>
            <person name="Philippe H."/>
            <person name="Lenhard B."/>
            <person name="Roest Crollius H."/>
            <person name="Wincker P."/>
            <person name="Chourrout D."/>
        </authorList>
    </citation>
    <scope>NUCLEOTIDE SEQUENCE [LARGE SCALE GENOMIC DNA]</scope>
</reference>
<accession>E4XHV4</accession>
<name>E4XHV4_OIKDI</name>
<dbReference type="InterPro" id="IPR021777">
    <property type="entry name" value="SANBR_BTB"/>
</dbReference>
<dbReference type="Pfam" id="PF11822">
    <property type="entry name" value="BTB_SANBR"/>
    <property type="match status" value="1"/>
</dbReference>
<evidence type="ECO:0000259" key="1">
    <source>
        <dbReference type="Pfam" id="PF11822"/>
    </source>
</evidence>
<sequence length="493" mass="56880">MSDKTALQEKILEDVLFALIKNDEIFDFEKLCKLFPMLERSFIEKRYEIAKSRTGLLDKILSRQPRVRRASITEPKTVVSLEEIARKKSFTENSPKSTDKPIVTIHVTDENREKVTDFSCGVDLLVQEMPYFDELIPRNEDELNELDISVQCDTDIFSILMQWVKRRELESTFDITKPNIVSVLISANYLGMNSLIDIAAQKAAGFYKSINLNPLSKSREKGSKDLLKKVQLYVSAHEAQNLPDGAAKEDVFSRHVAKLISESKFIKCKSCLKIIPWSERYKLPCISKKVQIDRNGDVRWNHTVEFGWDFVEHELPGLQKKFDTKQHLFWGIWGLANVFNCSECGIDFQARDIQNCMYHPKEDIGGTYLCCKRKKQNFRALLANNGCTHKAHKVEHEDLNEYMEFIGAERHFKVGPIGPVWKEPEDVQQSPWQSSKSKRWNLDNIRDSERQMFKSESESCAFGTVSNVPASGIYTVLEKERGAKYQTSRRKNV</sequence>
<proteinExistence type="predicted"/>
<gene>
    <name evidence="2" type="ORF">GSOID_T00011088001</name>
</gene>
<dbReference type="Gene3D" id="3.30.710.10">
    <property type="entry name" value="Potassium Channel Kv1.1, Chain A"/>
    <property type="match status" value="1"/>
</dbReference>
<dbReference type="EMBL" id="FN653052">
    <property type="protein sequence ID" value="CBY19662.1"/>
    <property type="molecule type" value="Genomic_DNA"/>
</dbReference>
<dbReference type="PANTHER" id="PTHR20946">
    <property type="entry name" value="SANT AND BTB DOMAIN REGULATOR OF CLASS SWITCH RECOMBINATION"/>
    <property type="match status" value="1"/>
</dbReference>
<dbReference type="FunCoup" id="E4XHV4">
    <property type="interactions" value="3"/>
</dbReference>
<dbReference type="InterPro" id="IPR045902">
    <property type="entry name" value="SANBR-like"/>
</dbReference>
<dbReference type="Proteomes" id="UP000001307">
    <property type="component" value="Unassembled WGS sequence"/>
</dbReference>
<protein>
    <recommendedName>
        <fullName evidence="1">SANT and BTB domain-containing protein</fullName>
    </recommendedName>
</protein>
<dbReference type="PANTHER" id="PTHR20946:SF0">
    <property type="entry name" value="SANT AND BTB DOMAIN REGULATOR OF CLASS SWITCH RECOMBINATION"/>
    <property type="match status" value="1"/>
</dbReference>
<dbReference type="AlphaFoldDB" id="E4XHV4"/>
<dbReference type="InParanoid" id="E4XHV4"/>
<feature type="domain" description="SANT and BTB" evidence="1">
    <location>
        <begin position="103"/>
        <end position="198"/>
    </location>
</feature>
<dbReference type="InterPro" id="IPR011333">
    <property type="entry name" value="SKP1/BTB/POZ_sf"/>
</dbReference>
<evidence type="ECO:0000313" key="2">
    <source>
        <dbReference type="EMBL" id="CBY19662.1"/>
    </source>
</evidence>
<dbReference type="OrthoDB" id="550012at2759"/>
<organism evidence="2">
    <name type="scientific">Oikopleura dioica</name>
    <name type="common">Tunicate</name>
    <dbReference type="NCBI Taxonomy" id="34765"/>
    <lineage>
        <taxon>Eukaryota</taxon>
        <taxon>Metazoa</taxon>
        <taxon>Chordata</taxon>
        <taxon>Tunicata</taxon>
        <taxon>Appendicularia</taxon>
        <taxon>Copelata</taxon>
        <taxon>Oikopleuridae</taxon>
        <taxon>Oikopleura</taxon>
    </lineage>
</organism>
<evidence type="ECO:0000313" key="3">
    <source>
        <dbReference type="Proteomes" id="UP000001307"/>
    </source>
</evidence>
<keyword evidence="3" id="KW-1185">Reference proteome</keyword>